<name>K9UKW6_CHAP6</name>
<dbReference type="InterPro" id="IPR013424">
    <property type="entry name" value="Ice-binding_C"/>
</dbReference>
<dbReference type="EMBL" id="CP003600">
    <property type="protein sequence ID" value="AFY95106.1"/>
    <property type="molecule type" value="Genomic_DNA"/>
</dbReference>
<proteinExistence type="predicted"/>
<organism evidence="1 2">
    <name type="scientific">Chamaesiphon minutus (strain ATCC 27169 / PCC 6605)</name>
    <dbReference type="NCBI Taxonomy" id="1173020"/>
    <lineage>
        <taxon>Bacteria</taxon>
        <taxon>Bacillati</taxon>
        <taxon>Cyanobacteriota</taxon>
        <taxon>Cyanophyceae</taxon>
        <taxon>Gomontiellales</taxon>
        <taxon>Chamaesiphonaceae</taxon>
        <taxon>Chamaesiphon</taxon>
    </lineage>
</organism>
<dbReference type="Proteomes" id="UP000010366">
    <property type="component" value="Chromosome"/>
</dbReference>
<dbReference type="AlphaFoldDB" id="K9UKW6"/>
<evidence type="ECO:0000313" key="2">
    <source>
        <dbReference type="Proteomes" id="UP000010366"/>
    </source>
</evidence>
<dbReference type="RefSeq" id="WP_015161217.1">
    <property type="nucleotide sequence ID" value="NC_019697.1"/>
</dbReference>
<accession>K9UKW6</accession>
<dbReference type="KEGG" id="cmp:Cha6605_4160"/>
<sequence>MKIKQFTNLLGISTSLKIAAASSLAIGFAAIIPAESVKAVVLNSGQLVFQDGTTNFFEGVNPVAGDTFAVQFNPGSLAFVTDASESFSGSFPVIPLAYTITPSALATFAFDAVNAPNTFDYRLTSGNLAFTFTNGVNLTVANNSLFRGSFNAATRGVDFGVIDSTGSFFSNADGLVPTATLAFSFGDIPGGNSGGYSIAASPVPEPFTIIGTIIGGTAAFRMRKKLASSNKN</sequence>
<evidence type="ECO:0000313" key="1">
    <source>
        <dbReference type="EMBL" id="AFY95106.1"/>
    </source>
</evidence>
<protein>
    <submittedName>
        <fullName evidence="1">PEP-CTERM putative exosortase interaction domain-containing protein</fullName>
    </submittedName>
</protein>
<dbReference type="NCBIfam" id="TIGR02595">
    <property type="entry name" value="PEP_CTERM"/>
    <property type="match status" value="1"/>
</dbReference>
<reference evidence="1 2" key="1">
    <citation type="submission" date="2012-05" db="EMBL/GenBank/DDBJ databases">
        <title>Finished chromosome of genome of Chamaesiphon sp. PCC 6605.</title>
        <authorList>
            <consortium name="US DOE Joint Genome Institute"/>
            <person name="Gugger M."/>
            <person name="Coursin T."/>
            <person name="Rippka R."/>
            <person name="Tandeau De Marsac N."/>
            <person name="Huntemann M."/>
            <person name="Wei C.-L."/>
            <person name="Han J."/>
            <person name="Detter J.C."/>
            <person name="Han C."/>
            <person name="Tapia R."/>
            <person name="Chen A."/>
            <person name="Kyrpides N."/>
            <person name="Mavromatis K."/>
            <person name="Markowitz V."/>
            <person name="Szeto E."/>
            <person name="Ivanova N."/>
            <person name="Pagani I."/>
            <person name="Pati A."/>
            <person name="Goodwin L."/>
            <person name="Nordberg H.P."/>
            <person name="Cantor M.N."/>
            <person name="Hua S.X."/>
            <person name="Woyke T."/>
            <person name="Kerfeld C.A."/>
        </authorList>
    </citation>
    <scope>NUCLEOTIDE SEQUENCE [LARGE SCALE GENOMIC DNA]</scope>
    <source>
        <strain evidence="2">ATCC 27169 / PCC 6605</strain>
    </source>
</reference>
<dbReference type="OrthoDB" id="583703at2"/>
<dbReference type="eggNOG" id="ENOG502ZR4M">
    <property type="taxonomic scope" value="Bacteria"/>
</dbReference>
<gene>
    <name evidence="1" type="ORF">Cha6605_4160</name>
</gene>
<dbReference type="HOGENOM" id="CLU_1193094_0_0_3"/>
<keyword evidence="2" id="KW-1185">Reference proteome</keyword>